<dbReference type="EMBL" id="VUNN01000028">
    <property type="protein sequence ID" value="MSU07150.1"/>
    <property type="molecule type" value="Genomic_DNA"/>
</dbReference>
<dbReference type="RefSeq" id="WP_154426649.1">
    <property type="nucleotide sequence ID" value="NZ_VUNN01000028.1"/>
</dbReference>
<accession>A0A7X2PF13</accession>
<comment type="caution">
    <text evidence="1">The sequence shown here is derived from an EMBL/GenBank/DDBJ whole genome shotgun (WGS) entry which is preliminary data.</text>
</comment>
<protein>
    <submittedName>
        <fullName evidence="1">Uncharacterized protein</fullName>
    </submittedName>
</protein>
<gene>
    <name evidence="1" type="ORF">FYJ80_10295</name>
</gene>
<name>A0A7X2PF13_9SPIO</name>
<evidence type="ECO:0000313" key="1">
    <source>
        <dbReference type="EMBL" id="MSU07150.1"/>
    </source>
</evidence>
<reference evidence="1 2" key="1">
    <citation type="submission" date="2019-08" db="EMBL/GenBank/DDBJ databases">
        <title>In-depth cultivation of the pig gut microbiome towards novel bacterial diversity and tailored functional studies.</title>
        <authorList>
            <person name="Wylensek D."/>
            <person name="Hitch T.C.A."/>
            <person name="Clavel T."/>
        </authorList>
    </citation>
    <scope>NUCLEOTIDE SEQUENCE [LARGE SCALE GENOMIC DNA]</scope>
    <source>
        <strain evidence="1 2">NM-380-WT-3C1</strain>
    </source>
</reference>
<sequence length="311" mass="35144">MIKKIILFIIVTVITFPLFAKTSVNWSFDEKNDELQEFERKLVKYLDNLGYDEEVDFLSYSNSILTLSLFDKEYRAPIAKDYVDEAIDSILLYNEAFDSKSDEKIDYFYQKTFSSTAPLKRGSLYYALNKDGKKLALMVVDKNNPASTLLGLYSKKLVTGLELKKASPYVISIATGLIFSPKLILNGDITLKNQSLLYPFNPAIKLKVVSNAYNTTSYLGGVGVSTCLPLSTFYPRAISLLRNTSIVAEAFIYIGYNKKVVYSAGWDIYLSNMLNEHFGFTVGFEKTIAFNKDSKYALLENTELKLGVVIR</sequence>
<dbReference type="Proteomes" id="UP000460549">
    <property type="component" value="Unassembled WGS sequence"/>
</dbReference>
<proteinExistence type="predicted"/>
<keyword evidence="2" id="KW-1185">Reference proteome</keyword>
<organism evidence="1 2">
    <name type="scientific">Bullifex porci</name>
    <dbReference type="NCBI Taxonomy" id="2606638"/>
    <lineage>
        <taxon>Bacteria</taxon>
        <taxon>Pseudomonadati</taxon>
        <taxon>Spirochaetota</taxon>
        <taxon>Spirochaetia</taxon>
        <taxon>Spirochaetales</taxon>
        <taxon>Spirochaetaceae</taxon>
        <taxon>Bullifex</taxon>
    </lineage>
</organism>
<evidence type="ECO:0000313" key="2">
    <source>
        <dbReference type="Proteomes" id="UP000460549"/>
    </source>
</evidence>
<dbReference type="AlphaFoldDB" id="A0A7X2PF13"/>